<comment type="caution">
    <text evidence="2">The sequence shown here is derived from an EMBL/GenBank/DDBJ whole genome shotgun (WGS) entry which is preliminary data.</text>
</comment>
<accession>A0ABT8CDL9</accession>
<dbReference type="Pfam" id="PF08800">
    <property type="entry name" value="BT4734-like_N"/>
    <property type="match status" value="1"/>
</dbReference>
<dbReference type="Proteomes" id="UP001236663">
    <property type="component" value="Unassembled WGS sequence"/>
</dbReference>
<keyword evidence="3" id="KW-1185">Reference proteome</keyword>
<evidence type="ECO:0000313" key="2">
    <source>
        <dbReference type="EMBL" id="MDN3689653.1"/>
    </source>
</evidence>
<gene>
    <name evidence="2" type="ORF">QWZ15_17645</name>
</gene>
<evidence type="ECO:0000313" key="3">
    <source>
        <dbReference type="Proteomes" id="UP001236663"/>
    </source>
</evidence>
<organism evidence="2 3">
    <name type="scientific">Cyclobacterium jeungdonense</name>
    <dbReference type="NCBI Taxonomy" id="708087"/>
    <lineage>
        <taxon>Bacteria</taxon>
        <taxon>Pseudomonadati</taxon>
        <taxon>Bacteroidota</taxon>
        <taxon>Cytophagia</taxon>
        <taxon>Cytophagales</taxon>
        <taxon>Cyclobacteriaceae</taxon>
        <taxon>Cyclobacterium</taxon>
    </lineage>
</organism>
<protein>
    <submittedName>
        <fullName evidence="2">BT4734/BF3469 family protein</fullName>
    </submittedName>
</protein>
<feature type="domain" description="BT4734-like N-terminal" evidence="1">
    <location>
        <begin position="215"/>
        <end position="330"/>
    </location>
</feature>
<dbReference type="EMBL" id="JAUFQS010000041">
    <property type="protein sequence ID" value="MDN3689653.1"/>
    <property type="molecule type" value="Genomic_DNA"/>
</dbReference>
<proteinExistence type="predicted"/>
<sequence length="336" mass="37548">MAAKKEWAPIGLDPIDADTAYSIQSKAVIKYTHFVKEILSKTHYGLNIYAHVLCQYYPGETVLSLSGRDCKHAKNPFNADEPTLVVKIVDGCATHSDSEEAIAQGNVFDFAALHFSLEGQALLDKLNEELHLRIGKQQGFYGQSESQPAVALPGIVKPAAPVFSYFNKPVTNVIPSRQASLVEVYHHIKGNQFASCTSTLRNIPDPQGARKYKAQNFDYVTFSGTFSQRNDANLQRHSGLLTIDFDHIKDIPTLKAALLNDHYFETELLFVSPSGDGLKWVIPIDLTQAKHQDYFRAVANYVSHTYQLEIDQSGKDISRACFLPHDSELFINPKYL</sequence>
<dbReference type="RefSeq" id="WP_205602072.1">
    <property type="nucleotide sequence ID" value="NZ_JAUFQS010000041.1"/>
</dbReference>
<name>A0ABT8CDL9_9BACT</name>
<evidence type="ECO:0000259" key="1">
    <source>
        <dbReference type="Pfam" id="PF08800"/>
    </source>
</evidence>
<dbReference type="InterPro" id="IPR014907">
    <property type="entry name" value="BT4734-like_N"/>
</dbReference>
<reference evidence="3" key="1">
    <citation type="journal article" date="2019" name="Int. J. Syst. Evol. Microbiol.">
        <title>The Global Catalogue of Microorganisms (GCM) 10K type strain sequencing project: providing services to taxonomists for standard genome sequencing and annotation.</title>
        <authorList>
            <consortium name="The Broad Institute Genomics Platform"/>
            <consortium name="The Broad Institute Genome Sequencing Center for Infectious Disease"/>
            <person name="Wu L."/>
            <person name="Ma J."/>
        </authorList>
    </citation>
    <scope>NUCLEOTIDE SEQUENCE [LARGE SCALE GENOMIC DNA]</scope>
    <source>
        <strain evidence="3">CECT 7706</strain>
    </source>
</reference>